<keyword evidence="1" id="KW-0732">Signal</keyword>
<name>A0ABP8GXB5_9BACT</name>
<dbReference type="InterPro" id="IPR025665">
    <property type="entry name" value="Beta-barrel_OMP_2"/>
</dbReference>
<gene>
    <name evidence="3" type="ORF">GCM10023184_22880</name>
</gene>
<reference evidence="4" key="1">
    <citation type="journal article" date="2019" name="Int. J. Syst. Evol. Microbiol.">
        <title>The Global Catalogue of Microorganisms (GCM) 10K type strain sequencing project: providing services to taxonomists for standard genome sequencing and annotation.</title>
        <authorList>
            <consortium name="The Broad Institute Genomics Platform"/>
            <consortium name="The Broad Institute Genome Sequencing Center for Infectious Disease"/>
            <person name="Wu L."/>
            <person name="Ma J."/>
        </authorList>
    </citation>
    <scope>NUCLEOTIDE SEQUENCE [LARGE SCALE GENOMIC DNA]</scope>
    <source>
        <strain evidence="4">JCM 17919</strain>
    </source>
</reference>
<dbReference type="Pfam" id="PF13568">
    <property type="entry name" value="OMP_b-brl_2"/>
    <property type="match status" value="1"/>
</dbReference>
<sequence length="206" mass="21795">MKKLTLALAGVLAIGTSASAQKIGVHANGIVSTLSASADGLTVNSQSRFSWKVGLQGELPLSGNFKLMPQLNVLSKGGKFTEDGDGVTLKLTYVEVPLLFTYHFSKAFIGAGPSVSIGIGGEAVSTFDGETEVTKIKFDGNEDPNDEMGHLRRTDVGIHFIGGVKLPKGLFVNAHYNLGVTSIVPGENQEGKMTNRYFGFGIGKNF</sequence>
<protein>
    <recommendedName>
        <fullName evidence="2">Outer membrane protein beta-barrel domain-containing protein</fullName>
    </recommendedName>
</protein>
<proteinExistence type="predicted"/>
<evidence type="ECO:0000259" key="2">
    <source>
        <dbReference type="Pfam" id="PF13568"/>
    </source>
</evidence>
<feature type="chain" id="PRO_5047202011" description="Outer membrane protein beta-barrel domain-containing protein" evidence="1">
    <location>
        <begin position="21"/>
        <end position="206"/>
    </location>
</feature>
<dbReference type="RefSeq" id="WP_345255849.1">
    <property type="nucleotide sequence ID" value="NZ_BAABGY010000007.1"/>
</dbReference>
<dbReference type="EMBL" id="BAABGY010000007">
    <property type="protein sequence ID" value="GAA4331259.1"/>
    <property type="molecule type" value="Genomic_DNA"/>
</dbReference>
<keyword evidence="4" id="KW-1185">Reference proteome</keyword>
<evidence type="ECO:0000313" key="4">
    <source>
        <dbReference type="Proteomes" id="UP001501725"/>
    </source>
</evidence>
<dbReference type="Proteomes" id="UP001501725">
    <property type="component" value="Unassembled WGS sequence"/>
</dbReference>
<evidence type="ECO:0000313" key="3">
    <source>
        <dbReference type="EMBL" id="GAA4331259.1"/>
    </source>
</evidence>
<organism evidence="3 4">
    <name type="scientific">Flaviaesturariibacter amylovorans</name>
    <dbReference type="NCBI Taxonomy" id="1084520"/>
    <lineage>
        <taxon>Bacteria</taxon>
        <taxon>Pseudomonadati</taxon>
        <taxon>Bacteroidota</taxon>
        <taxon>Chitinophagia</taxon>
        <taxon>Chitinophagales</taxon>
        <taxon>Chitinophagaceae</taxon>
        <taxon>Flaviaestuariibacter</taxon>
    </lineage>
</organism>
<feature type="domain" description="Outer membrane protein beta-barrel" evidence="2">
    <location>
        <begin position="23"/>
        <end position="183"/>
    </location>
</feature>
<comment type="caution">
    <text evidence="3">The sequence shown here is derived from an EMBL/GenBank/DDBJ whole genome shotgun (WGS) entry which is preliminary data.</text>
</comment>
<feature type="signal peptide" evidence="1">
    <location>
        <begin position="1"/>
        <end position="20"/>
    </location>
</feature>
<evidence type="ECO:0000256" key="1">
    <source>
        <dbReference type="SAM" id="SignalP"/>
    </source>
</evidence>
<accession>A0ABP8GXB5</accession>